<dbReference type="SUPFAM" id="SSF57610">
    <property type="entry name" value="Thyroglobulin type-1 domain"/>
    <property type="match status" value="5"/>
</dbReference>
<dbReference type="Pfam" id="PF00045">
    <property type="entry name" value="Hemopexin"/>
    <property type="match status" value="1"/>
</dbReference>
<protein>
    <recommendedName>
        <fullName evidence="4">Hemopexin</fullName>
    </recommendedName>
</protein>
<keyword evidence="6" id="KW-0964">Secreted</keyword>
<feature type="repeat" description="Hemopexin" evidence="15">
    <location>
        <begin position="546"/>
        <end position="591"/>
    </location>
</feature>
<dbReference type="InterPro" id="IPR051950">
    <property type="entry name" value="Dev_reg/Prot_inhib"/>
</dbReference>
<evidence type="ECO:0000256" key="2">
    <source>
        <dbReference type="ARBA" id="ARBA00004613"/>
    </source>
</evidence>
<dbReference type="PROSITE" id="PS51162">
    <property type="entry name" value="THYROGLOBULIN_1_2"/>
    <property type="match status" value="5"/>
</dbReference>
<feature type="domain" description="Thyroglobulin type-1" evidence="18">
    <location>
        <begin position="35"/>
        <end position="100"/>
    </location>
</feature>
<evidence type="ECO:0000313" key="19">
    <source>
        <dbReference type="EMBL" id="KAL0985520.1"/>
    </source>
</evidence>
<feature type="region of interest" description="Disordered" evidence="16">
    <location>
        <begin position="31"/>
        <end position="50"/>
    </location>
</feature>
<dbReference type="Pfam" id="PF00086">
    <property type="entry name" value="Thyroglobulin_1"/>
    <property type="match status" value="5"/>
</dbReference>
<feature type="disulfide bond" evidence="14">
    <location>
        <begin position="69"/>
        <end position="76"/>
    </location>
</feature>
<dbReference type="GO" id="GO:0046872">
    <property type="term" value="F:metal ion binding"/>
    <property type="evidence" value="ECO:0007669"/>
    <property type="project" value="UniProtKB-KW"/>
</dbReference>
<reference evidence="19 20" key="1">
    <citation type="submission" date="2024-06" db="EMBL/GenBank/DDBJ databases">
        <authorList>
            <person name="Pan Q."/>
            <person name="Wen M."/>
            <person name="Jouanno E."/>
            <person name="Zahm M."/>
            <person name="Klopp C."/>
            <person name="Cabau C."/>
            <person name="Louis A."/>
            <person name="Berthelot C."/>
            <person name="Parey E."/>
            <person name="Roest Crollius H."/>
            <person name="Montfort J."/>
            <person name="Robinson-Rechavi M."/>
            <person name="Bouchez O."/>
            <person name="Lampietro C."/>
            <person name="Lopez Roques C."/>
            <person name="Donnadieu C."/>
            <person name="Postlethwait J."/>
            <person name="Bobe J."/>
            <person name="Verreycken H."/>
            <person name="Guiguen Y."/>
        </authorList>
    </citation>
    <scope>NUCLEOTIDE SEQUENCE [LARGE SCALE GENOMIC DNA]</scope>
    <source>
        <strain evidence="19">Up_M1</strain>
        <tissue evidence="19">Testis</tissue>
    </source>
</reference>
<evidence type="ECO:0000256" key="14">
    <source>
        <dbReference type="PROSITE-ProRule" id="PRU00500"/>
    </source>
</evidence>
<evidence type="ECO:0000256" key="5">
    <source>
        <dbReference type="ARBA" id="ARBA00022448"/>
    </source>
</evidence>
<dbReference type="SMART" id="SM00211">
    <property type="entry name" value="TY"/>
    <property type="match status" value="5"/>
</dbReference>
<dbReference type="PANTHER" id="PTHR12352">
    <property type="entry name" value="SECRETED MODULAR CALCIUM-BINDING PROTEIN"/>
    <property type="match status" value="1"/>
</dbReference>
<feature type="signal peptide" evidence="17">
    <location>
        <begin position="1"/>
        <end position="19"/>
    </location>
</feature>
<evidence type="ECO:0000256" key="6">
    <source>
        <dbReference type="ARBA" id="ARBA00022525"/>
    </source>
</evidence>
<feature type="domain" description="Thyroglobulin type-1" evidence="18">
    <location>
        <begin position="177"/>
        <end position="242"/>
    </location>
</feature>
<comment type="function">
    <text evidence="1">Binds heme and transports it to the liver for breakdown and iron recovery, after which the free hemopexin returns to the circulation.</text>
</comment>
<dbReference type="InterPro" id="IPR036375">
    <property type="entry name" value="Hemopexin-like_dom_sf"/>
</dbReference>
<dbReference type="AlphaFoldDB" id="A0ABD0WYN6"/>
<evidence type="ECO:0000256" key="1">
    <source>
        <dbReference type="ARBA" id="ARBA00002031"/>
    </source>
</evidence>
<evidence type="ECO:0000256" key="10">
    <source>
        <dbReference type="ARBA" id="ARBA00022737"/>
    </source>
</evidence>
<evidence type="ECO:0000259" key="18">
    <source>
        <dbReference type="PROSITE" id="PS51162"/>
    </source>
</evidence>
<dbReference type="FunFam" id="2.110.10.10:FF:000009">
    <property type="entry name" value="Hemopexin"/>
    <property type="match status" value="1"/>
</dbReference>
<feature type="chain" id="PRO_5044886454" description="Hemopexin" evidence="17">
    <location>
        <begin position="20"/>
        <end position="796"/>
    </location>
</feature>
<feature type="compositionally biased region" description="Basic and acidic residues" evidence="16">
    <location>
        <begin position="31"/>
        <end position="45"/>
    </location>
</feature>
<dbReference type="SMART" id="SM00120">
    <property type="entry name" value="HX"/>
    <property type="match status" value="7"/>
</dbReference>
<evidence type="ECO:0000313" key="20">
    <source>
        <dbReference type="Proteomes" id="UP001557470"/>
    </source>
</evidence>
<dbReference type="PROSITE" id="PS00484">
    <property type="entry name" value="THYROGLOBULIN_1_1"/>
    <property type="match status" value="4"/>
</dbReference>
<keyword evidence="20" id="KW-1185">Reference proteome</keyword>
<keyword evidence="5" id="KW-0813">Transport</keyword>
<evidence type="ECO:0000256" key="13">
    <source>
        <dbReference type="ARBA" id="ARBA00023180"/>
    </source>
</evidence>
<comment type="similarity">
    <text evidence="3">Belongs to the hemopexin family.</text>
</comment>
<comment type="caution">
    <text evidence="19">The sequence shown here is derived from an EMBL/GenBank/DDBJ whole genome shotgun (WGS) entry which is preliminary data.</text>
</comment>
<dbReference type="EMBL" id="JAGEUA010000004">
    <property type="protein sequence ID" value="KAL0985520.1"/>
    <property type="molecule type" value="Genomic_DNA"/>
</dbReference>
<evidence type="ECO:0000256" key="17">
    <source>
        <dbReference type="SAM" id="SignalP"/>
    </source>
</evidence>
<dbReference type="Proteomes" id="UP001557470">
    <property type="component" value="Unassembled WGS sequence"/>
</dbReference>
<keyword evidence="12 14" id="KW-1015">Disulfide bond</keyword>
<dbReference type="CDD" id="cd00094">
    <property type="entry name" value="HX"/>
    <property type="match status" value="1"/>
</dbReference>
<keyword evidence="9 17" id="KW-0732">Signal</keyword>
<dbReference type="InterPro" id="IPR000716">
    <property type="entry name" value="Thyroglobulin_1"/>
</dbReference>
<name>A0ABD0WYN6_UMBPY</name>
<feature type="repeat" description="Hemopexin" evidence="15">
    <location>
        <begin position="446"/>
        <end position="499"/>
    </location>
</feature>
<dbReference type="Gene3D" id="4.10.800.10">
    <property type="entry name" value="Thyroglobulin type-1"/>
    <property type="match status" value="5"/>
</dbReference>
<evidence type="ECO:0000256" key="7">
    <source>
        <dbReference type="ARBA" id="ARBA00022617"/>
    </source>
</evidence>
<dbReference type="InterPro" id="IPR018487">
    <property type="entry name" value="Hemopexin-like_repeat"/>
</dbReference>
<organism evidence="19 20">
    <name type="scientific">Umbra pygmaea</name>
    <name type="common">Eastern mudminnow</name>
    <dbReference type="NCBI Taxonomy" id="75934"/>
    <lineage>
        <taxon>Eukaryota</taxon>
        <taxon>Metazoa</taxon>
        <taxon>Chordata</taxon>
        <taxon>Craniata</taxon>
        <taxon>Vertebrata</taxon>
        <taxon>Euteleostomi</taxon>
        <taxon>Actinopterygii</taxon>
        <taxon>Neopterygii</taxon>
        <taxon>Teleostei</taxon>
        <taxon>Protacanthopterygii</taxon>
        <taxon>Esociformes</taxon>
        <taxon>Umbridae</taxon>
        <taxon>Umbra</taxon>
    </lineage>
</organism>
<dbReference type="CDD" id="cd00191">
    <property type="entry name" value="TY"/>
    <property type="match status" value="5"/>
</dbReference>
<dbReference type="SUPFAM" id="SSF50923">
    <property type="entry name" value="Hemopexin-like domain"/>
    <property type="match status" value="2"/>
</dbReference>
<feature type="disulfide bond" evidence="14">
    <location>
        <begin position="282"/>
        <end position="289"/>
    </location>
</feature>
<evidence type="ECO:0000256" key="11">
    <source>
        <dbReference type="ARBA" id="ARBA00023004"/>
    </source>
</evidence>
<evidence type="ECO:0000256" key="4">
    <source>
        <dbReference type="ARBA" id="ARBA00013632"/>
    </source>
</evidence>
<feature type="disulfide bond" evidence="14">
    <location>
        <begin position="140"/>
        <end position="147"/>
    </location>
</feature>
<feature type="disulfide bond" evidence="14">
    <location>
        <begin position="211"/>
        <end position="218"/>
    </location>
</feature>
<evidence type="ECO:0000256" key="8">
    <source>
        <dbReference type="ARBA" id="ARBA00022723"/>
    </source>
</evidence>
<dbReference type="PANTHER" id="PTHR12352:SF3">
    <property type="entry name" value="NIDOGEN-2"/>
    <property type="match status" value="1"/>
</dbReference>
<feature type="disulfide bond" evidence="14">
    <location>
        <begin position="358"/>
        <end position="365"/>
    </location>
</feature>
<feature type="domain" description="Thyroglobulin type-1" evidence="18">
    <location>
        <begin position="248"/>
        <end position="313"/>
    </location>
</feature>
<feature type="repeat" description="Hemopexin" evidence="15">
    <location>
        <begin position="500"/>
        <end position="545"/>
    </location>
</feature>
<evidence type="ECO:0000256" key="12">
    <source>
        <dbReference type="ARBA" id="ARBA00023157"/>
    </source>
</evidence>
<feature type="domain" description="Thyroglobulin type-1" evidence="18">
    <location>
        <begin position="319"/>
        <end position="389"/>
    </location>
</feature>
<proteinExistence type="inferred from homology"/>
<comment type="caution">
    <text evidence="14">Lacks conserved residue(s) required for the propagation of feature annotation.</text>
</comment>
<keyword evidence="11" id="KW-0408">Iron</keyword>
<evidence type="ECO:0000256" key="3">
    <source>
        <dbReference type="ARBA" id="ARBA00011072"/>
    </source>
</evidence>
<sequence>MKLLSQLLCLFLALAFCQAAPPKLDVMFKDQPDHPRPCEQHKNSADGKPMPGAFVPQCDENGQYKPLQCHGSTGHCWCVDSRGQEKPGSRKGPGAGKVNCDIPDHPRPCEQHKNSPDGKPMLGAFVPQCDKNGQYKPLQCHGSTGHCWCVDSKGQEKPGSRKGPGAGKVNCDIPDHPRPCEQHKNSPDGKPMPGAFVPQCDENGQYKPLQCHGSTGHCWCVDSRGQEKPGSRKGPGAGQVNCEITDHPRPCEQHKNSPDGKPMLGAFVPQCDKNGQYKPLQCHGSTGHCWCVDSKGQEKPGSRKGPGAGKVNCDIPERPKTCKQHKESITTTSQDGAPIVGAFVPDCDFHGQYKPLQCHSSTGYCWCVDSTGQERPGSRKGPGMGPVNCDVPGPVDRCQEMEFDAITPDANGVTYFFKGDHMWIGFHGPSELINASYKEVDDYRHLGNIDAAFSLHQPDAKNHQHTFFFLDNKVFSYQGRNHALEKGFPKDISEVFPGVPDHLDAAVECPKGDCLRDSVIFFKGNDVFHFDTQTKNVKTSQWTHLPKCTSAMRWLNQYYCFHGHQFTKFHPWSGTVTGKYPKDARDYFMKCPNFGHVTENTERESCSQAPLDAVTSDDDKRTLAFRGDIYLQKNSERYDGWRSFPIADSFKDLQGNVTAAFSYAGQLYIIKKEQVFTYKYSGEQYQLVEGFPKPLKAELGIDGPLDAAFVCGEESSLHVIKGNKMFEIQMTSTPRVVVKDFLLPFPKVDATICSPKGIRVFLGANYVEFQSPKLLAFSRIKPLPHKTSQQMFGCGH</sequence>
<dbReference type="Gene3D" id="2.110.10.10">
    <property type="entry name" value="Hemopexin-like domain"/>
    <property type="match status" value="2"/>
</dbReference>
<keyword evidence="8" id="KW-0479">Metal-binding</keyword>
<dbReference type="PROSITE" id="PS51642">
    <property type="entry name" value="HEMOPEXIN_2"/>
    <property type="match status" value="3"/>
</dbReference>
<dbReference type="InterPro" id="IPR000585">
    <property type="entry name" value="Hemopexin-like_dom"/>
</dbReference>
<keyword evidence="13" id="KW-0325">Glycoprotein</keyword>
<gene>
    <name evidence="19" type="ORF">UPYG_G00157950</name>
</gene>
<evidence type="ECO:0000256" key="16">
    <source>
        <dbReference type="SAM" id="MobiDB-lite"/>
    </source>
</evidence>
<evidence type="ECO:0000256" key="15">
    <source>
        <dbReference type="PROSITE-ProRule" id="PRU01011"/>
    </source>
</evidence>
<keyword evidence="10" id="KW-0677">Repeat</keyword>
<dbReference type="InterPro" id="IPR036857">
    <property type="entry name" value="Thyroglobulin_1_sf"/>
</dbReference>
<evidence type="ECO:0000256" key="9">
    <source>
        <dbReference type="ARBA" id="ARBA00022729"/>
    </source>
</evidence>
<feature type="domain" description="Thyroglobulin type-1" evidence="18">
    <location>
        <begin position="106"/>
        <end position="171"/>
    </location>
</feature>
<accession>A0ABD0WYN6</accession>
<keyword evidence="7" id="KW-0349">Heme</keyword>
<comment type="subcellular location">
    <subcellularLocation>
        <location evidence="2">Secreted</location>
    </subcellularLocation>
</comment>
<dbReference type="GO" id="GO:0005576">
    <property type="term" value="C:extracellular region"/>
    <property type="evidence" value="ECO:0007669"/>
    <property type="project" value="UniProtKB-SubCell"/>
</dbReference>